<reference evidence="10 11" key="1">
    <citation type="submission" date="2019-07" db="EMBL/GenBank/DDBJ databases">
        <title>Genome assembly of two rare yeast pathogens: Diutina rugosa and Trichomonascus ciferrii.</title>
        <authorList>
            <person name="Mixao V."/>
            <person name="Saus E."/>
            <person name="Hansen A."/>
            <person name="Lass-Flor C."/>
            <person name="Gabaldon T."/>
        </authorList>
    </citation>
    <scope>NUCLEOTIDE SEQUENCE [LARGE SCALE GENOMIC DNA]</scope>
    <source>
        <strain evidence="10 11">CBS 613</strain>
    </source>
</reference>
<dbReference type="Gene3D" id="3.30.200.20">
    <property type="entry name" value="Phosphorylase Kinase, domain 1"/>
    <property type="match status" value="1"/>
</dbReference>
<keyword evidence="11" id="KW-1185">Reference proteome</keyword>
<dbReference type="PANTHER" id="PTHR24058">
    <property type="entry name" value="DUAL SPECIFICITY PROTEIN KINASE"/>
    <property type="match status" value="1"/>
</dbReference>
<feature type="domain" description="Protein kinase" evidence="9">
    <location>
        <begin position="265"/>
        <end position="607"/>
    </location>
</feature>
<dbReference type="SMART" id="SM00220">
    <property type="entry name" value="S_TKc"/>
    <property type="match status" value="1"/>
</dbReference>
<dbReference type="InterPro" id="IPR050494">
    <property type="entry name" value="Ser_Thr_dual-spec_kinase"/>
</dbReference>
<feature type="compositionally biased region" description="Polar residues" evidence="8">
    <location>
        <begin position="1"/>
        <end position="11"/>
    </location>
</feature>
<dbReference type="Gene3D" id="1.10.510.10">
    <property type="entry name" value="Transferase(Phosphotransferase) domain 1"/>
    <property type="match status" value="1"/>
</dbReference>
<comment type="caution">
    <text evidence="10">The sequence shown here is derived from an EMBL/GenBank/DDBJ whole genome shotgun (WGS) entry which is preliminary data.</text>
</comment>
<proteinExistence type="inferred from homology"/>
<feature type="binding site" evidence="7">
    <location>
        <position position="297"/>
    </location>
    <ligand>
        <name>ATP</name>
        <dbReference type="ChEBI" id="CHEBI:30616"/>
    </ligand>
</feature>
<evidence type="ECO:0000256" key="5">
    <source>
        <dbReference type="ARBA" id="ARBA00022777"/>
    </source>
</evidence>
<keyword evidence="5" id="KW-0418">Kinase</keyword>
<dbReference type="PROSITE" id="PS00108">
    <property type="entry name" value="PROTEIN_KINASE_ST"/>
    <property type="match status" value="1"/>
</dbReference>
<evidence type="ECO:0000259" key="9">
    <source>
        <dbReference type="PROSITE" id="PS50011"/>
    </source>
</evidence>
<dbReference type="EMBL" id="SWFT01000082">
    <property type="protein sequence ID" value="KAA8902804.1"/>
    <property type="molecule type" value="Genomic_DNA"/>
</dbReference>
<keyword evidence="3" id="KW-0808">Transferase</keyword>
<protein>
    <recommendedName>
        <fullName evidence="9">Protein kinase domain-containing protein</fullName>
    </recommendedName>
</protein>
<sequence length="609" mass="68077">MDLQDSFSRINLAQGKQVPPGAAGGPLSESTNYNFMRATTSSLQKKVDYKRKRTEPKTVPSAATPRARSPSQPRHPLRLLAEPRAAKDTNNAPKTQLHQPVSPRKLTKSRSIPAMGHAAVAFASQDVFSRLYPGPPSRTRPMPQQARPPVTPPASRPTRIPSGPSQKVSDLTRVFAKFDRDVIDTSHEATLEMKTPLKPHEANVDSHQLTIYERGELLRCKSIYYIPTARHGAPVRDNTESLNYGFDDIGGNYIIRPGDHIDYRYEICSTLGTGSFGTVVMARDHKITAPPRYVAIKIIKNDLQWSLQSVREIKTLKQLGSHDSPSDHILAYIDHFNFRSHMCIVTELLSVNLYSLLEMIEFRGLALPLIRDLAHQLISGVQFIHKNSIIHCDIKPENIMLRLGSEGSDFTVKLIDFGTSCPRDEISFTYIQSRYYRAPEVILGATYGPAIDMWSIGCVLAEMYTGYPLLAGKSEVEQCGLILELLGPPRPGTIIGYRRSLQRSVQKSAFNPEQSFSQAGLVNDRQLKRTLLFKIFDGQGRLNQGIFAQYLANAPATKRHFKPHARPVAASVQLPPTHPFVSLLARMLTWEAAERATPDELLTHAFFQQ</sequence>
<dbReference type="InterPro" id="IPR000719">
    <property type="entry name" value="Prot_kinase_dom"/>
</dbReference>
<evidence type="ECO:0000256" key="8">
    <source>
        <dbReference type="SAM" id="MobiDB-lite"/>
    </source>
</evidence>
<dbReference type="SUPFAM" id="SSF56112">
    <property type="entry name" value="Protein kinase-like (PK-like)"/>
    <property type="match status" value="1"/>
</dbReference>
<accession>A0A642UPL5</accession>
<feature type="region of interest" description="Disordered" evidence="8">
    <location>
        <begin position="1"/>
        <end position="110"/>
    </location>
</feature>
<dbReference type="Pfam" id="PF00069">
    <property type="entry name" value="Pkinase"/>
    <property type="match status" value="1"/>
</dbReference>
<keyword evidence="4 7" id="KW-0547">Nucleotide-binding</keyword>
<dbReference type="InterPro" id="IPR011009">
    <property type="entry name" value="Kinase-like_dom_sf"/>
</dbReference>
<evidence type="ECO:0000256" key="3">
    <source>
        <dbReference type="ARBA" id="ARBA00022679"/>
    </source>
</evidence>
<dbReference type="GO" id="GO:0005737">
    <property type="term" value="C:cytoplasm"/>
    <property type="evidence" value="ECO:0007669"/>
    <property type="project" value="TreeGrafter"/>
</dbReference>
<keyword evidence="2" id="KW-0723">Serine/threonine-protein kinase</keyword>
<dbReference type="InterPro" id="IPR008271">
    <property type="entry name" value="Ser/Thr_kinase_AS"/>
</dbReference>
<dbReference type="GeneID" id="54781351"/>
<evidence type="ECO:0000256" key="2">
    <source>
        <dbReference type="ARBA" id="ARBA00022527"/>
    </source>
</evidence>
<dbReference type="GO" id="GO:0005524">
    <property type="term" value="F:ATP binding"/>
    <property type="evidence" value="ECO:0007669"/>
    <property type="project" value="UniProtKB-UniRule"/>
</dbReference>
<feature type="compositionally biased region" description="Polar residues" evidence="8">
    <location>
        <begin position="88"/>
        <end position="99"/>
    </location>
</feature>
<dbReference type="GO" id="GO:0004674">
    <property type="term" value="F:protein serine/threonine kinase activity"/>
    <property type="evidence" value="ECO:0007669"/>
    <property type="project" value="UniProtKB-KW"/>
</dbReference>
<feature type="region of interest" description="Disordered" evidence="8">
    <location>
        <begin position="131"/>
        <end position="167"/>
    </location>
</feature>
<name>A0A642UPL5_DIURU</name>
<evidence type="ECO:0000313" key="10">
    <source>
        <dbReference type="EMBL" id="KAA8902804.1"/>
    </source>
</evidence>
<dbReference type="VEuPathDB" id="FungiDB:DIURU_002700"/>
<dbReference type="GO" id="GO:0005856">
    <property type="term" value="C:cytoskeleton"/>
    <property type="evidence" value="ECO:0007669"/>
    <property type="project" value="TreeGrafter"/>
</dbReference>
<gene>
    <name evidence="10" type="ORF">DIURU_002700</name>
</gene>
<dbReference type="GO" id="GO:0030447">
    <property type="term" value="P:filamentous growth"/>
    <property type="evidence" value="ECO:0007669"/>
    <property type="project" value="UniProtKB-ARBA"/>
</dbReference>
<organism evidence="10 11">
    <name type="scientific">Diutina rugosa</name>
    <name type="common">Yeast</name>
    <name type="synonym">Candida rugosa</name>
    <dbReference type="NCBI Taxonomy" id="5481"/>
    <lineage>
        <taxon>Eukaryota</taxon>
        <taxon>Fungi</taxon>
        <taxon>Dikarya</taxon>
        <taxon>Ascomycota</taxon>
        <taxon>Saccharomycotina</taxon>
        <taxon>Pichiomycetes</taxon>
        <taxon>Debaryomycetaceae</taxon>
        <taxon>Diutina</taxon>
    </lineage>
</organism>
<dbReference type="InterPro" id="IPR017441">
    <property type="entry name" value="Protein_kinase_ATP_BS"/>
</dbReference>
<evidence type="ECO:0000256" key="7">
    <source>
        <dbReference type="PROSITE-ProRule" id="PRU10141"/>
    </source>
</evidence>
<dbReference type="PROSITE" id="PS00107">
    <property type="entry name" value="PROTEIN_KINASE_ATP"/>
    <property type="match status" value="1"/>
</dbReference>
<dbReference type="AlphaFoldDB" id="A0A642UPL5"/>
<evidence type="ECO:0000256" key="4">
    <source>
        <dbReference type="ARBA" id="ARBA00022741"/>
    </source>
</evidence>
<feature type="compositionally biased region" description="Polar residues" evidence="8">
    <location>
        <begin position="28"/>
        <end position="44"/>
    </location>
</feature>
<dbReference type="OrthoDB" id="9332038at2759"/>
<dbReference type="PANTHER" id="PTHR24058:SF22">
    <property type="entry name" value="DUAL SPECIFICITY TYROSINE-PHOSPHORYLATION-REGULATED KINASE 4"/>
    <property type="match status" value="1"/>
</dbReference>
<evidence type="ECO:0000313" key="11">
    <source>
        <dbReference type="Proteomes" id="UP000449547"/>
    </source>
</evidence>
<keyword evidence="6 7" id="KW-0067">ATP-binding</keyword>
<evidence type="ECO:0000256" key="1">
    <source>
        <dbReference type="ARBA" id="ARBA00008867"/>
    </source>
</evidence>
<comment type="similarity">
    <text evidence="1">Belongs to the protein kinase superfamily. CMGC Ser/Thr protein kinase family. MNB/DYRK subfamily.</text>
</comment>
<evidence type="ECO:0000256" key="6">
    <source>
        <dbReference type="ARBA" id="ARBA00022840"/>
    </source>
</evidence>
<dbReference type="Proteomes" id="UP000449547">
    <property type="component" value="Unassembled WGS sequence"/>
</dbReference>
<dbReference type="RefSeq" id="XP_034012552.1">
    <property type="nucleotide sequence ID" value="XM_034155381.1"/>
</dbReference>
<dbReference type="PROSITE" id="PS50011">
    <property type="entry name" value="PROTEIN_KINASE_DOM"/>
    <property type="match status" value="1"/>
</dbReference>